<gene>
    <name evidence="1" type="ORF">M6B38_318045</name>
</gene>
<sequence>MSLSSSTHPSAAPDHVDFSDYGGVYWISKRRLGTTDLPRRLFTACGFYFSGGDNKGFTTGRRLRLLRRIRVLNLDARRLVHLLRQSSFFLDTFIASSTSTGLQSRDRSLIGEL</sequence>
<evidence type="ECO:0000313" key="1">
    <source>
        <dbReference type="EMBL" id="KAJ6838558.1"/>
    </source>
</evidence>
<dbReference type="AlphaFoldDB" id="A0AAX6HD09"/>
<evidence type="ECO:0000313" key="2">
    <source>
        <dbReference type="Proteomes" id="UP001140949"/>
    </source>
</evidence>
<name>A0AAX6HD09_IRIPA</name>
<comment type="caution">
    <text evidence="1">The sequence shown here is derived from an EMBL/GenBank/DDBJ whole genome shotgun (WGS) entry which is preliminary data.</text>
</comment>
<organism evidence="1 2">
    <name type="scientific">Iris pallida</name>
    <name type="common">Sweet iris</name>
    <dbReference type="NCBI Taxonomy" id="29817"/>
    <lineage>
        <taxon>Eukaryota</taxon>
        <taxon>Viridiplantae</taxon>
        <taxon>Streptophyta</taxon>
        <taxon>Embryophyta</taxon>
        <taxon>Tracheophyta</taxon>
        <taxon>Spermatophyta</taxon>
        <taxon>Magnoliopsida</taxon>
        <taxon>Liliopsida</taxon>
        <taxon>Asparagales</taxon>
        <taxon>Iridaceae</taxon>
        <taxon>Iridoideae</taxon>
        <taxon>Irideae</taxon>
        <taxon>Iris</taxon>
    </lineage>
</organism>
<proteinExistence type="predicted"/>
<reference evidence="1" key="1">
    <citation type="journal article" date="2023" name="GigaByte">
        <title>Genome assembly of the bearded iris, Iris pallida Lam.</title>
        <authorList>
            <person name="Bruccoleri R.E."/>
            <person name="Oakeley E.J."/>
            <person name="Faust A.M.E."/>
            <person name="Altorfer M."/>
            <person name="Dessus-Babus S."/>
            <person name="Burckhardt D."/>
            <person name="Oertli M."/>
            <person name="Naumann U."/>
            <person name="Petersen F."/>
            <person name="Wong J."/>
        </authorList>
    </citation>
    <scope>NUCLEOTIDE SEQUENCE</scope>
    <source>
        <strain evidence="1">GSM-AAB239-AS_SAM_17_03QT</strain>
    </source>
</reference>
<dbReference type="EMBL" id="JANAVB010010600">
    <property type="protein sequence ID" value="KAJ6838558.1"/>
    <property type="molecule type" value="Genomic_DNA"/>
</dbReference>
<protein>
    <submittedName>
        <fullName evidence="1">Uncharacterized protein</fullName>
    </submittedName>
</protein>
<dbReference type="Proteomes" id="UP001140949">
    <property type="component" value="Unassembled WGS sequence"/>
</dbReference>
<reference evidence="1" key="2">
    <citation type="submission" date="2023-04" db="EMBL/GenBank/DDBJ databases">
        <authorList>
            <person name="Bruccoleri R.E."/>
            <person name="Oakeley E.J."/>
            <person name="Faust A.-M."/>
            <person name="Dessus-Babus S."/>
            <person name="Altorfer M."/>
            <person name="Burckhardt D."/>
            <person name="Oertli M."/>
            <person name="Naumann U."/>
            <person name="Petersen F."/>
            <person name="Wong J."/>
        </authorList>
    </citation>
    <scope>NUCLEOTIDE SEQUENCE</scope>
    <source>
        <strain evidence="1">GSM-AAB239-AS_SAM_17_03QT</strain>
        <tissue evidence="1">Leaf</tissue>
    </source>
</reference>
<accession>A0AAX6HD09</accession>
<keyword evidence="2" id="KW-1185">Reference proteome</keyword>